<dbReference type="RefSeq" id="XP_009785218.1">
    <property type="nucleotide sequence ID" value="XM_009786916.1"/>
</dbReference>
<dbReference type="InterPro" id="IPR000477">
    <property type="entry name" value="RT_dom"/>
</dbReference>
<reference evidence="2" key="1">
    <citation type="journal article" date="2013" name="Genome Biol.">
        <title>Reference genomes and transcriptomes of Nicotiana sylvestris and Nicotiana tomentosiformis.</title>
        <authorList>
            <person name="Sierro N."/>
            <person name="Battey J.N."/>
            <person name="Ouadi S."/>
            <person name="Bovet L."/>
            <person name="Goepfert S."/>
            <person name="Bakaher N."/>
            <person name="Peitsch M.C."/>
            <person name="Ivanov N.V."/>
        </authorList>
    </citation>
    <scope>NUCLEOTIDE SEQUENCE [LARGE SCALE GENOMIC DNA]</scope>
</reference>
<sequence length="177" mass="20135">MDGRKIADPVSIKEEFISFYKNLMGSSAKSLPAINKEIMQNGPKLTHDQQLSLITEVTEDEKSLAYSEAKGSASSSGIFHYWQDLQSHKLYNKYTCASKNRLQRVIASVISEAQAGFIPGRKISDNIILSHELVKAYTRKNFSPRCMIKIDLTKAYDFVEWIFLEEVMVELGFPSRF</sequence>
<dbReference type="STRING" id="4096.A0A1U7X307"/>
<name>A0A1U7X307_NICSY</name>
<gene>
    <name evidence="3" type="primary">LOC104233513</name>
</gene>
<accession>A0A1U7X307</accession>
<organism evidence="2 3">
    <name type="scientific">Nicotiana sylvestris</name>
    <name type="common">Wood tobacco</name>
    <name type="synonym">South American tobacco</name>
    <dbReference type="NCBI Taxonomy" id="4096"/>
    <lineage>
        <taxon>Eukaryota</taxon>
        <taxon>Viridiplantae</taxon>
        <taxon>Streptophyta</taxon>
        <taxon>Embryophyta</taxon>
        <taxon>Tracheophyta</taxon>
        <taxon>Spermatophyta</taxon>
        <taxon>Magnoliopsida</taxon>
        <taxon>eudicotyledons</taxon>
        <taxon>Gunneridae</taxon>
        <taxon>Pentapetalae</taxon>
        <taxon>asterids</taxon>
        <taxon>lamiids</taxon>
        <taxon>Solanales</taxon>
        <taxon>Solanaceae</taxon>
        <taxon>Nicotianoideae</taxon>
        <taxon>Nicotianeae</taxon>
        <taxon>Nicotiana</taxon>
    </lineage>
</organism>
<evidence type="ECO:0000259" key="1">
    <source>
        <dbReference type="Pfam" id="PF00078"/>
    </source>
</evidence>
<dbReference type="PANTHER" id="PTHR31635">
    <property type="entry name" value="REVERSE TRANSCRIPTASE DOMAIN-CONTAINING PROTEIN-RELATED"/>
    <property type="match status" value="1"/>
</dbReference>
<evidence type="ECO:0000313" key="3">
    <source>
        <dbReference type="RefSeq" id="XP_009785218.1"/>
    </source>
</evidence>
<dbReference type="KEGG" id="nsy:104233513"/>
<dbReference type="eggNOG" id="KOG1075">
    <property type="taxonomic scope" value="Eukaryota"/>
</dbReference>
<dbReference type="GeneID" id="104233513"/>
<feature type="domain" description="Reverse transcriptase" evidence="1">
    <location>
        <begin position="91"/>
        <end position="174"/>
    </location>
</feature>
<dbReference type="PANTHER" id="PTHR31635:SF196">
    <property type="entry name" value="REVERSE TRANSCRIPTASE DOMAIN-CONTAINING PROTEIN-RELATED"/>
    <property type="match status" value="1"/>
</dbReference>
<protein>
    <submittedName>
        <fullName evidence="3">Uncharacterized protein LOC104233513</fullName>
    </submittedName>
</protein>
<keyword evidence="2" id="KW-1185">Reference proteome</keyword>
<proteinExistence type="predicted"/>
<reference evidence="3" key="2">
    <citation type="submission" date="2025-08" db="UniProtKB">
        <authorList>
            <consortium name="RefSeq"/>
        </authorList>
    </citation>
    <scope>IDENTIFICATION</scope>
    <source>
        <tissue evidence="3">Leaf</tissue>
    </source>
</reference>
<dbReference type="AlphaFoldDB" id="A0A1U7X307"/>
<dbReference type="Proteomes" id="UP000189701">
    <property type="component" value="Unplaced"/>
</dbReference>
<evidence type="ECO:0000313" key="2">
    <source>
        <dbReference type="Proteomes" id="UP000189701"/>
    </source>
</evidence>
<dbReference type="Pfam" id="PF00078">
    <property type="entry name" value="RVT_1"/>
    <property type="match status" value="1"/>
</dbReference>